<comment type="caution">
    <text evidence="1">The sequence shown here is derived from an EMBL/GenBank/DDBJ whole genome shotgun (WGS) entry which is preliminary data.</text>
</comment>
<protein>
    <submittedName>
        <fullName evidence="1">Uncharacterized protein</fullName>
    </submittedName>
</protein>
<organism evidence="1 2">
    <name type="scientific">Mythimna loreyi</name>
    <dbReference type="NCBI Taxonomy" id="667449"/>
    <lineage>
        <taxon>Eukaryota</taxon>
        <taxon>Metazoa</taxon>
        <taxon>Ecdysozoa</taxon>
        <taxon>Arthropoda</taxon>
        <taxon>Hexapoda</taxon>
        <taxon>Insecta</taxon>
        <taxon>Pterygota</taxon>
        <taxon>Neoptera</taxon>
        <taxon>Endopterygota</taxon>
        <taxon>Lepidoptera</taxon>
        <taxon>Glossata</taxon>
        <taxon>Ditrysia</taxon>
        <taxon>Noctuoidea</taxon>
        <taxon>Noctuidae</taxon>
        <taxon>Noctuinae</taxon>
        <taxon>Hadenini</taxon>
        <taxon>Mythimna</taxon>
    </lineage>
</organism>
<reference evidence="1" key="1">
    <citation type="submission" date="2023-03" db="EMBL/GenBank/DDBJ databases">
        <title>Chromosome-level genomes of two armyworms, Mythimna separata and Mythimna loreyi, provide insights into the biosynthesis and reception of sex pheromones.</title>
        <authorList>
            <person name="Zhao H."/>
        </authorList>
    </citation>
    <scope>NUCLEOTIDE SEQUENCE</scope>
    <source>
        <strain evidence="1">BeijingLab</strain>
    </source>
</reference>
<proteinExistence type="predicted"/>
<name>A0ACC2R9P8_9NEOP</name>
<keyword evidence="2" id="KW-1185">Reference proteome</keyword>
<evidence type="ECO:0000313" key="1">
    <source>
        <dbReference type="EMBL" id="KAJ8736552.1"/>
    </source>
</evidence>
<gene>
    <name evidence="1" type="ORF">PYW08_007208</name>
</gene>
<evidence type="ECO:0000313" key="2">
    <source>
        <dbReference type="Proteomes" id="UP001231649"/>
    </source>
</evidence>
<dbReference type="Proteomes" id="UP001231649">
    <property type="component" value="Chromosome 2"/>
</dbReference>
<dbReference type="EMBL" id="CM056778">
    <property type="protein sequence ID" value="KAJ8736552.1"/>
    <property type="molecule type" value="Genomic_DNA"/>
</dbReference>
<accession>A0ACC2R9P8</accession>
<sequence>MKVQNERSMFAKPKIPPPKFQLNNFGFRSFIEPKKIETYVPGPGDTFKAHSIRSKSFSSNNNGKVIQGGSIDTVVNDNGRVDKQHYCFGTPPC</sequence>